<sequence>MDQNDKSDLAKQLETMFFKITNQQNKSLKSQFDEIYTQLESLSWLQRALAIQGALPPLRGWPVSPDFLLRVHNWIRKNKPRVIVETGSGASTLVIADALRQNGVGVLISLEHLKKYGDQTWQTLVDEHLTEWVDLRVGELVLWKNDHLNSKSTDKPSRWYPLDLNGINHIDLLIVDGPPGDTCQFARYPAVPALFDRLAVNAEVWMDDANREDEKAICKRWAELYDFDLEYISLEKGLARLTRLGMEPVQSFATSDFNSMHPEFSIGLDFTLPEERR</sequence>
<proteinExistence type="predicted"/>
<evidence type="ECO:0000313" key="1">
    <source>
        <dbReference type="EMBL" id="BCB08492.1"/>
    </source>
</evidence>
<dbReference type="Gene3D" id="3.40.50.150">
    <property type="entry name" value="Vaccinia Virus protein VP39"/>
    <property type="match status" value="1"/>
</dbReference>
<accession>A0A6F8U4U8</accession>
<dbReference type="Proteomes" id="UP000502259">
    <property type="component" value="Chromosome"/>
</dbReference>
<dbReference type="EMBL" id="AP022843">
    <property type="protein sequence ID" value="BCB08492.1"/>
    <property type="molecule type" value="Genomic_DNA"/>
</dbReference>
<dbReference type="RefSeq" id="WP_197915461.1">
    <property type="nucleotide sequence ID" value="NZ_AP022843.1"/>
</dbReference>
<dbReference type="Pfam" id="PF13578">
    <property type="entry name" value="Methyltransf_24"/>
    <property type="match status" value="1"/>
</dbReference>
<dbReference type="InterPro" id="IPR029063">
    <property type="entry name" value="SAM-dependent_MTases_sf"/>
</dbReference>
<gene>
    <name evidence="1" type="ORF">HHSLTHF2_23820</name>
</gene>
<keyword evidence="2" id="KW-1185">Reference proteome</keyword>
<dbReference type="SUPFAM" id="SSF53335">
    <property type="entry name" value="S-adenosyl-L-methionine-dependent methyltransferases"/>
    <property type="match status" value="1"/>
</dbReference>
<protein>
    <recommendedName>
        <fullName evidence="3">Class I SAM-dependent methyltransferase</fullName>
    </recommendedName>
</protein>
<organism evidence="1 2">
    <name type="scientific">Halomonas hydrothermalis</name>
    <dbReference type="NCBI Taxonomy" id="115561"/>
    <lineage>
        <taxon>Bacteria</taxon>
        <taxon>Pseudomonadati</taxon>
        <taxon>Pseudomonadota</taxon>
        <taxon>Gammaproteobacteria</taxon>
        <taxon>Oceanospirillales</taxon>
        <taxon>Halomonadaceae</taxon>
        <taxon>Halomonas</taxon>
    </lineage>
</organism>
<reference evidence="1 2" key="1">
    <citation type="submission" date="2020-03" db="EMBL/GenBank/DDBJ databases">
        <title>Complete Genome Sequence of Halomonas hydrothermalis Strain Slthf2, Halophilic Bacterium Isolated from Deep-Sea Hydrothermal-Vent Environments.</title>
        <authorList>
            <person name="Takeyama N."/>
            <person name="Huang M."/>
            <person name="Sato K."/>
            <person name="Galipon J."/>
            <person name="Arakawa K."/>
        </authorList>
    </citation>
    <scope>NUCLEOTIDE SEQUENCE [LARGE SCALE GENOMIC DNA]</scope>
    <source>
        <strain evidence="1 2">Slthf2</strain>
    </source>
</reference>
<evidence type="ECO:0000313" key="2">
    <source>
        <dbReference type="Proteomes" id="UP000502259"/>
    </source>
</evidence>
<evidence type="ECO:0008006" key="3">
    <source>
        <dbReference type="Google" id="ProtNLM"/>
    </source>
</evidence>
<dbReference type="AlphaFoldDB" id="A0A6F8U4U8"/>
<name>A0A6F8U4U8_9GAMM</name>